<name>A0AAE4SYB4_9CORY</name>
<dbReference type="EMBL" id="JAVBIB010000019">
    <property type="protein sequence ID" value="MDV2420216.1"/>
    <property type="molecule type" value="Genomic_DNA"/>
</dbReference>
<protein>
    <recommendedName>
        <fullName evidence="3">Head decoration protein</fullName>
    </recommendedName>
</protein>
<dbReference type="RefSeq" id="WP_316993807.1">
    <property type="nucleotide sequence ID" value="NZ_JAVBIB010000019.1"/>
</dbReference>
<sequence>MSFILTDEKTGGSNLKWLGSAHATNEAQTVTLKVDAFKDFGDHIPSGVPLKQNAQGTYEPVAAAEDTLAGFLLTDQPARGDHQVAPMIWHGRIRPAFLPEKAFDVTTLAATPASFVFATKEEVEA</sequence>
<evidence type="ECO:0000313" key="2">
    <source>
        <dbReference type="Proteomes" id="UP001185706"/>
    </source>
</evidence>
<reference evidence="1" key="1">
    <citation type="submission" date="2023-08" db="EMBL/GenBank/DDBJ databases">
        <title>Genomic characterization of the C. tuberculostearicum species complex, a ubiquitous member of the human skin microbiome.</title>
        <authorList>
            <person name="Ahmed N."/>
            <person name="Deming C."/>
            <person name="Conlan S."/>
            <person name="Segre J."/>
        </authorList>
    </citation>
    <scope>NUCLEOTIDE SEQUENCE</scope>
    <source>
        <strain evidence="1">CTNIH22</strain>
    </source>
</reference>
<comment type="caution">
    <text evidence="1">The sequence shown here is derived from an EMBL/GenBank/DDBJ whole genome shotgun (WGS) entry which is preliminary data.</text>
</comment>
<accession>A0AAE4SYB4</accession>
<proteinExistence type="predicted"/>
<dbReference type="AlphaFoldDB" id="A0AAE4SYB4"/>
<organism evidence="1 2">
    <name type="scientific">Corynebacterium tuberculostearicum</name>
    <dbReference type="NCBI Taxonomy" id="38304"/>
    <lineage>
        <taxon>Bacteria</taxon>
        <taxon>Bacillati</taxon>
        <taxon>Actinomycetota</taxon>
        <taxon>Actinomycetes</taxon>
        <taxon>Mycobacteriales</taxon>
        <taxon>Corynebacteriaceae</taxon>
        <taxon>Corynebacterium</taxon>
    </lineage>
</organism>
<evidence type="ECO:0000313" key="1">
    <source>
        <dbReference type="EMBL" id="MDV2420216.1"/>
    </source>
</evidence>
<dbReference type="Proteomes" id="UP001185706">
    <property type="component" value="Unassembled WGS sequence"/>
</dbReference>
<gene>
    <name evidence="1" type="ORF">RAE03_10620</name>
</gene>
<evidence type="ECO:0008006" key="3">
    <source>
        <dbReference type="Google" id="ProtNLM"/>
    </source>
</evidence>